<dbReference type="Pfam" id="PF00702">
    <property type="entry name" value="Hydrolase"/>
    <property type="match status" value="1"/>
</dbReference>
<dbReference type="InterPro" id="IPR036412">
    <property type="entry name" value="HAD-like_sf"/>
</dbReference>
<dbReference type="PANTHER" id="PTHR18901">
    <property type="entry name" value="2-DEOXYGLUCOSE-6-PHOSPHATE PHOSPHATASE 2"/>
    <property type="match status" value="1"/>
</dbReference>
<dbReference type="CDD" id="cd07526">
    <property type="entry name" value="HAD_BPGM_like"/>
    <property type="match status" value="1"/>
</dbReference>
<dbReference type="SUPFAM" id="SSF56784">
    <property type="entry name" value="HAD-like"/>
    <property type="match status" value="1"/>
</dbReference>
<dbReference type="Gene3D" id="3.40.50.1000">
    <property type="entry name" value="HAD superfamily/HAD-like"/>
    <property type="match status" value="1"/>
</dbReference>
<dbReference type="AlphaFoldDB" id="A0A6T9Y1Y6"/>
<protein>
    <submittedName>
        <fullName evidence="1">HAD family hydrolase</fullName>
    </submittedName>
</protein>
<dbReference type="InterPro" id="IPR006439">
    <property type="entry name" value="HAD-SF_hydro_IA"/>
</dbReference>
<dbReference type="Proteomes" id="UP000509458">
    <property type="component" value="Chromosome"/>
</dbReference>
<keyword evidence="1" id="KW-0378">Hydrolase</keyword>
<sequence length="231" mass="25957">MQTTTVKLVIFDCDGVLIDSEVLSMEAWQEILADYNISLSKQFFITHFLGKSVEHVEKILKTDFCFELTDVVKEDFHALLYEKFEHSLRRTPGIKYVLTNLDARHIPYCVATSSSPERTTKALKSTGLFSYFEGRIFTRSMVEKGKPAPDLFLHAAATMGIKPENCLVIEDSQPGLAAAVAAKMSCLHFTGGAHLHNDIKADIPNDSKSLFSWDEIHSLLPDIFDARKINE</sequence>
<evidence type="ECO:0000313" key="2">
    <source>
        <dbReference type="Proteomes" id="UP000509458"/>
    </source>
</evidence>
<reference evidence="1 2" key="1">
    <citation type="submission" date="2020-06" db="EMBL/GenBank/DDBJ databases">
        <authorList>
            <person name="Duchaud E."/>
        </authorList>
    </citation>
    <scope>NUCLEOTIDE SEQUENCE [LARGE SCALE GENOMIC DNA]</scope>
    <source>
        <strain evidence="1">Alteromonas fortis</strain>
    </source>
</reference>
<dbReference type="PANTHER" id="PTHR18901:SF38">
    <property type="entry name" value="PSEUDOURIDINE-5'-PHOSPHATASE"/>
    <property type="match status" value="1"/>
</dbReference>
<dbReference type="Gene3D" id="1.10.150.240">
    <property type="entry name" value="Putative phosphatase, domain 2"/>
    <property type="match status" value="1"/>
</dbReference>
<accession>A0A6T9Y1Y6</accession>
<proteinExistence type="predicted"/>
<organism evidence="1 2">
    <name type="scientific">Alteromonas macleodii</name>
    <name type="common">Pseudoalteromonas macleodii</name>
    <dbReference type="NCBI Taxonomy" id="28108"/>
    <lineage>
        <taxon>Bacteria</taxon>
        <taxon>Pseudomonadati</taxon>
        <taxon>Pseudomonadota</taxon>
        <taxon>Gammaproteobacteria</taxon>
        <taxon>Alteromonadales</taxon>
        <taxon>Alteromonadaceae</taxon>
        <taxon>Alteromonas/Salinimonas group</taxon>
        <taxon>Alteromonas</taxon>
    </lineage>
</organism>
<name>A0A6T9Y1Y6_ALTMA</name>
<gene>
    <name evidence="1" type="ORF">ALFOR1_30649</name>
</gene>
<dbReference type="RefSeq" id="WP_179983209.1">
    <property type="nucleotide sequence ID" value="NZ_LR812090.1"/>
</dbReference>
<dbReference type="SFLD" id="SFLDG01135">
    <property type="entry name" value="C1.5.6:_HAD__Beta-PGM__Phospha"/>
    <property type="match status" value="1"/>
</dbReference>
<dbReference type="NCBIfam" id="TIGR01509">
    <property type="entry name" value="HAD-SF-IA-v3"/>
    <property type="match status" value="1"/>
</dbReference>
<dbReference type="SFLD" id="SFLDS00003">
    <property type="entry name" value="Haloacid_Dehalogenase"/>
    <property type="match status" value="1"/>
</dbReference>
<dbReference type="InterPro" id="IPR023198">
    <property type="entry name" value="PGP-like_dom2"/>
</dbReference>
<dbReference type="EMBL" id="LR812090">
    <property type="protein sequence ID" value="CAB9493722.1"/>
    <property type="molecule type" value="Genomic_DNA"/>
</dbReference>
<evidence type="ECO:0000313" key="1">
    <source>
        <dbReference type="EMBL" id="CAB9493722.1"/>
    </source>
</evidence>
<dbReference type="InterPro" id="IPR023214">
    <property type="entry name" value="HAD_sf"/>
</dbReference>
<dbReference type="GO" id="GO:0016787">
    <property type="term" value="F:hydrolase activity"/>
    <property type="evidence" value="ECO:0007669"/>
    <property type="project" value="UniProtKB-KW"/>
</dbReference>
<dbReference type="SFLD" id="SFLDG01129">
    <property type="entry name" value="C1.5:_HAD__Beta-PGM__Phosphata"/>
    <property type="match status" value="1"/>
</dbReference>